<dbReference type="AlphaFoldDB" id="A0A9W8WMW6"/>
<reference evidence="1" key="1">
    <citation type="submission" date="2022-10" db="EMBL/GenBank/DDBJ databases">
        <title>Tapping the CABI collections for fungal endophytes: first genome assemblies for Collariella, Neodidymelliopsis, Ascochyta clinopodiicola, Didymella pomorum, Didymosphaeria variabile, Neocosmospora piperis and Neocucurbitaria cava.</title>
        <authorList>
            <person name="Hill R."/>
        </authorList>
    </citation>
    <scope>NUCLEOTIDE SEQUENCE</scope>
    <source>
        <strain evidence="1">IMI 366586</strain>
    </source>
</reference>
<dbReference type="Proteomes" id="UP001140502">
    <property type="component" value="Unassembled WGS sequence"/>
</dbReference>
<dbReference type="EMBL" id="JAPEUR010000006">
    <property type="protein sequence ID" value="KAJ4328846.1"/>
    <property type="molecule type" value="Genomic_DNA"/>
</dbReference>
<accession>A0A9W8WMW6</accession>
<name>A0A9W8WMW6_9HYPO</name>
<evidence type="ECO:0000313" key="2">
    <source>
        <dbReference type="Proteomes" id="UP001140502"/>
    </source>
</evidence>
<gene>
    <name evidence="1" type="ORF">N0V84_000633</name>
</gene>
<organism evidence="1 2">
    <name type="scientific">Fusarium piperis</name>
    <dbReference type="NCBI Taxonomy" id="1435070"/>
    <lineage>
        <taxon>Eukaryota</taxon>
        <taxon>Fungi</taxon>
        <taxon>Dikarya</taxon>
        <taxon>Ascomycota</taxon>
        <taxon>Pezizomycotina</taxon>
        <taxon>Sordariomycetes</taxon>
        <taxon>Hypocreomycetidae</taxon>
        <taxon>Hypocreales</taxon>
        <taxon>Nectriaceae</taxon>
        <taxon>Fusarium</taxon>
        <taxon>Fusarium solani species complex</taxon>
    </lineage>
</organism>
<sequence length="371" mass="42251">MCHFCCESEGISENAYWTTGTDVHCGARYFMNSTLIPADLHPTWETIRPYEEWVAMKEVQNRQWTYIEDLLPGISGLAKECAALTNDVYLAGLWKKNLQHDLNWEMLKPEPGNLDQTLQRIRNQSPYIAPSWSWASQRNWFEGLTNWSYPYEADEDEIYARKAKEPGLKSFSLASCLPCHAWPEFTIEDIHMDLWGKNPYGRLKGGFIKISGKVAQFPSHVVMEPLSTQKGRPAFGYFTNSLGTCQLDWCSETRTVQEPGRMRLLLVSSCCAATSNWGRLIWGANPEENHEGLHRDFMKSNLCHILGDDYVASEDCKCCQDSGISRNAWGIVIHPAKEPDSFYRVGVFVLFAYSGGTDLFRDATTRTIKLV</sequence>
<comment type="caution">
    <text evidence="1">The sequence shown here is derived from an EMBL/GenBank/DDBJ whole genome shotgun (WGS) entry which is preliminary data.</text>
</comment>
<proteinExistence type="predicted"/>
<dbReference type="OrthoDB" id="2958217at2759"/>
<protein>
    <submittedName>
        <fullName evidence="1">Uncharacterized protein</fullName>
    </submittedName>
</protein>
<evidence type="ECO:0000313" key="1">
    <source>
        <dbReference type="EMBL" id="KAJ4328846.1"/>
    </source>
</evidence>
<dbReference type="PANTHER" id="PTHR33112">
    <property type="entry name" value="DOMAIN PROTEIN, PUTATIVE-RELATED"/>
    <property type="match status" value="1"/>
</dbReference>
<keyword evidence="2" id="KW-1185">Reference proteome</keyword>
<dbReference type="PANTHER" id="PTHR33112:SF16">
    <property type="entry name" value="HETEROKARYON INCOMPATIBILITY DOMAIN-CONTAINING PROTEIN"/>
    <property type="match status" value="1"/>
</dbReference>